<keyword evidence="7" id="KW-0808">Transferase</keyword>
<dbReference type="Gene3D" id="2.40.30.20">
    <property type="match status" value="2"/>
</dbReference>
<feature type="repeat" description="Lumazine-binding" evidence="10">
    <location>
        <begin position="1"/>
        <end position="97"/>
    </location>
</feature>
<dbReference type="InterPro" id="IPR023366">
    <property type="entry name" value="ATP_synth_asu-like_sf"/>
</dbReference>
<evidence type="ECO:0000256" key="7">
    <source>
        <dbReference type="ARBA" id="ARBA00022679"/>
    </source>
</evidence>
<evidence type="ECO:0000256" key="6">
    <source>
        <dbReference type="ARBA" id="ARBA00022619"/>
    </source>
</evidence>
<feature type="domain" description="Lumazine-binding" evidence="11">
    <location>
        <begin position="98"/>
        <end position="198"/>
    </location>
</feature>
<comment type="catalytic activity">
    <reaction evidence="1">
        <text>2 6,7-dimethyl-8-(1-D-ribityl)lumazine + H(+) = 5-amino-6-(D-ribitylamino)uracil + riboflavin</text>
        <dbReference type="Rhea" id="RHEA:20772"/>
        <dbReference type="ChEBI" id="CHEBI:15378"/>
        <dbReference type="ChEBI" id="CHEBI:15934"/>
        <dbReference type="ChEBI" id="CHEBI:57986"/>
        <dbReference type="ChEBI" id="CHEBI:58201"/>
        <dbReference type="EC" id="2.5.1.9"/>
    </reaction>
</comment>
<dbReference type="InterPro" id="IPR017938">
    <property type="entry name" value="Riboflavin_synthase-like_b-brl"/>
</dbReference>
<dbReference type="EMBL" id="BSOG01000002">
    <property type="protein sequence ID" value="GLR13199.1"/>
    <property type="molecule type" value="Genomic_DNA"/>
</dbReference>
<comment type="function">
    <text evidence="2">Catalyzes the dismutation of two molecules of 6,7-dimethyl-8-ribityllumazine, resulting in the formation of riboflavin and 5-amino-6-(D-ribitylamino)uracil.</text>
</comment>
<evidence type="ECO:0000256" key="10">
    <source>
        <dbReference type="PROSITE-ProRule" id="PRU00524"/>
    </source>
</evidence>
<gene>
    <name evidence="12" type="primary">ribE</name>
    <name evidence="12" type="ORF">GCM10007907_19890</name>
</gene>
<keyword evidence="8" id="KW-0677">Repeat</keyword>
<evidence type="ECO:0000256" key="1">
    <source>
        <dbReference type="ARBA" id="ARBA00000968"/>
    </source>
</evidence>
<protein>
    <recommendedName>
        <fullName evidence="5 9">Riboflavin synthase</fullName>
        <ecNumber evidence="4 9">2.5.1.9</ecNumber>
    </recommendedName>
</protein>
<comment type="caution">
    <text evidence="12">The sequence shown here is derived from an EMBL/GenBank/DDBJ whole genome shotgun (WGS) entry which is preliminary data.</text>
</comment>
<sequence>MFTGIIEATGKIATVQPLEGEGLRVMVVSEHLDLRDVAIGDSIAVNGGCMTVIAKTEHSFKYDISAESLRCTVGLEDPGREVNLEKALRLGDRLGGHLVSGHVDGLGEVLKFVEVGESWQLVVQADKSLAKFIAIKGSVVINGVSLTTNQVKDVNDRCIFSVNLIPHTVAVTSLKHLKAGDKVNLEIDLIARYLERMLPEADPFEALKKRKG</sequence>
<dbReference type="NCBIfam" id="TIGR00187">
    <property type="entry name" value="ribE"/>
    <property type="match status" value="1"/>
</dbReference>
<dbReference type="InterPro" id="IPR001783">
    <property type="entry name" value="Lumazine-bd"/>
</dbReference>
<name>A0ABQ5YJR6_9NEIS</name>
<evidence type="ECO:0000256" key="2">
    <source>
        <dbReference type="ARBA" id="ARBA00002803"/>
    </source>
</evidence>
<feature type="domain" description="Lumazine-binding" evidence="11">
    <location>
        <begin position="1"/>
        <end position="97"/>
    </location>
</feature>
<dbReference type="PANTHER" id="PTHR21098:SF12">
    <property type="entry name" value="RIBOFLAVIN SYNTHASE"/>
    <property type="match status" value="1"/>
</dbReference>
<evidence type="ECO:0000256" key="8">
    <source>
        <dbReference type="ARBA" id="ARBA00022737"/>
    </source>
</evidence>
<dbReference type="Pfam" id="PF00677">
    <property type="entry name" value="Lum_binding"/>
    <property type="match status" value="2"/>
</dbReference>
<dbReference type="PROSITE" id="PS51177">
    <property type="entry name" value="LUMAZINE_BIND"/>
    <property type="match status" value="2"/>
</dbReference>
<dbReference type="CDD" id="cd00402">
    <property type="entry name" value="Riboflavin_synthase_like"/>
    <property type="match status" value="1"/>
</dbReference>
<organism evidence="12 13">
    <name type="scientific">Chitinimonas prasina</name>
    <dbReference type="NCBI Taxonomy" id="1434937"/>
    <lineage>
        <taxon>Bacteria</taxon>
        <taxon>Pseudomonadati</taxon>
        <taxon>Pseudomonadota</taxon>
        <taxon>Betaproteobacteria</taxon>
        <taxon>Neisseriales</taxon>
        <taxon>Chitinibacteraceae</taxon>
        <taxon>Chitinimonas</taxon>
    </lineage>
</organism>
<evidence type="ECO:0000313" key="13">
    <source>
        <dbReference type="Proteomes" id="UP001156706"/>
    </source>
</evidence>
<dbReference type="SUPFAM" id="SSF63380">
    <property type="entry name" value="Riboflavin synthase domain-like"/>
    <property type="match status" value="2"/>
</dbReference>
<keyword evidence="6" id="KW-0686">Riboflavin biosynthesis</keyword>
<keyword evidence="13" id="KW-1185">Reference proteome</keyword>
<evidence type="ECO:0000256" key="5">
    <source>
        <dbReference type="ARBA" id="ARBA00013950"/>
    </source>
</evidence>
<proteinExistence type="predicted"/>
<dbReference type="Proteomes" id="UP001156706">
    <property type="component" value="Unassembled WGS sequence"/>
</dbReference>
<comment type="pathway">
    <text evidence="3">Cofactor biosynthesis; riboflavin biosynthesis; riboflavin from 2-hydroxy-3-oxobutyl phosphate and 5-amino-6-(D-ribitylamino)uracil: step 2/2.</text>
</comment>
<dbReference type="RefSeq" id="WP_284196308.1">
    <property type="nucleotide sequence ID" value="NZ_BSOG01000002.1"/>
</dbReference>
<accession>A0ABQ5YJR6</accession>
<dbReference type="InterPro" id="IPR026017">
    <property type="entry name" value="Lumazine-bd_dom"/>
</dbReference>
<dbReference type="NCBIfam" id="NF006767">
    <property type="entry name" value="PRK09289.1"/>
    <property type="match status" value="1"/>
</dbReference>
<evidence type="ECO:0000256" key="4">
    <source>
        <dbReference type="ARBA" id="ARBA00012827"/>
    </source>
</evidence>
<evidence type="ECO:0000256" key="9">
    <source>
        <dbReference type="NCBIfam" id="TIGR00187"/>
    </source>
</evidence>
<dbReference type="PANTHER" id="PTHR21098">
    <property type="entry name" value="RIBOFLAVIN SYNTHASE ALPHA CHAIN"/>
    <property type="match status" value="1"/>
</dbReference>
<dbReference type="PIRSF" id="PIRSF000498">
    <property type="entry name" value="Riboflavin_syn_A"/>
    <property type="match status" value="1"/>
</dbReference>
<reference evidence="13" key="1">
    <citation type="journal article" date="2019" name="Int. J. Syst. Evol. Microbiol.">
        <title>The Global Catalogue of Microorganisms (GCM) 10K type strain sequencing project: providing services to taxonomists for standard genome sequencing and annotation.</title>
        <authorList>
            <consortium name="The Broad Institute Genomics Platform"/>
            <consortium name="The Broad Institute Genome Sequencing Center for Infectious Disease"/>
            <person name="Wu L."/>
            <person name="Ma J."/>
        </authorList>
    </citation>
    <scope>NUCLEOTIDE SEQUENCE [LARGE SCALE GENOMIC DNA]</scope>
    <source>
        <strain evidence="13">NBRC 110044</strain>
    </source>
</reference>
<evidence type="ECO:0000313" key="12">
    <source>
        <dbReference type="EMBL" id="GLR13199.1"/>
    </source>
</evidence>
<evidence type="ECO:0000259" key="11">
    <source>
        <dbReference type="PROSITE" id="PS51177"/>
    </source>
</evidence>
<dbReference type="EC" id="2.5.1.9" evidence="4 9"/>
<feature type="repeat" description="Lumazine-binding" evidence="10">
    <location>
        <begin position="98"/>
        <end position="198"/>
    </location>
</feature>
<evidence type="ECO:0000256" key="3">
    <source>
        <dbReference type="ARBA" id="ARBA00004887"/>
    </source>
</evidence>